<comment type="caution">
    <text evidence="6">The sequence shown here is derived from an EMBL/GenBank/DDBJ whole genome shotgun (WGS) entry which is preliminary data.</text>
</comment>
<evidence type="ECO:0000256" key="2">
    <source>
        <dbReference type="ARBA" id="ARBA00022741"/>
    </source>
</evidence>
<dbReference type="Pfam" id="PF04548">
    <property type="entry name" value="AIG1"/>
    <property type="match status" value="1"/>
</dbReference>
<sequence>MIQSTFGVEASRFSMVLFTHGDKLKKQTIETFISKSQELQELIYACYGRYHVFNNQTNDQEQTRQLVEKIITMLVDNGGGYYTMKMFKKAQKASKKERKRHSKELRVAEQDRRSTLRADVEGEMNLGGKSVKRGKCLLQ</sequence>
<dbReference type="PANTHER" id="PTHR10903">
    <property type="entry name" value="GTPASE, IMAP FAMILY MEMBER-RELATED"/>
    <property type="match status" value="1"/>
</dbReference>
<dbReference type="AlphaFoldDB" id="A0AA88LWY1"/>
<dbReference type="EMBL" id="JAUPFM010000016">
    <property type="protein sequence ID" value="KAK2825838.1"/>
    <property type="molecule type" value="Genomic_DNA"/>
</dbReference>
<name>A0AA88LWY1_CHASR</name>
<keyword evidence="3" id="KW-0342">GTP-binding</keyword>
<dbReference type="InterPro" id="IPR045058">
    <property type="entry name" value="GIMA/IAN/Toc"/>
</dbReference>
<evidence type="ECO:0000256" key="3">
    <source>
        <dbReference type="ARBA" id="ARBA00023134"/>
    </source>
</evidence>
<proteinExistence type="inferred from homology"/>
<dbReference type="InterPro" id="IPR006703">
    <property type="entry name" value="G_AIG1"/>
</dbReference>
<evidence type="ECO:0000259" key="5">
    <source>
        <dbReference type="Pfam" id="PF04548"/>
    </source>
</evidence>
<dbReference type="Gene3D" id="3.40.50.300">
    <property type="entry name" value="P-loop containing nucleotide triphosphate hydrolases"/>
    <property type="match status" value="1"/>
</dbReference>
<dbReference type="PANTHER" id="PTHR10903:SF170">
    <property type="entry name" value="GTPASE IMAP FAMILY MEMBER 7"/>
    <property type="match status" value="1"/>
</dbReference>
<dbReference type="InterPro" id="IPR027417">
    <property type="entry name" value="P-loop_NTPase"/>
</dbReference>
<accession>A0AA88LWY1</accession>
<evidence type="ECO:0000256" key="4">
    <source>
        <dbReference type="SAM" id="MobiDB-lite"/>
    </source>
</evidence>
<feature type="domain" description="AIG1-type G" evidence="5">
    <location>
        <begin position="2"/>
        <end position="98"/>
    </location>
</feature>
<evidence type="ECO:0000256" key="1">
    <source>
        <dbReference type="ARBA" id="ARBA00008535"/>
    </source>
</evidence>
<feature type="compositionally biased region" description="Basic residues" evidence="4">
    <location>
        <begin position="92"/>
        <end position="103"/>
    </location>
</feature>
<evidence type="ECO:0000313" key="6">
    <source>
        <dbReference type="EMBL" id="KAK2825838.1"/>
    </source>
</evidence>
<reference evidence="6" key="1">
    <citation type="submission" date="2023-07" db="EMBL/GenBank/DDBJ databases">
        <title>Chromosome-level Genome Assembly of Striped Snakehead (Channa striata).</title>
        <authorList>
            <person name="Liu H."/>
        </authorList>
    </citation>
    <scope>NUCLEOTIDE SEQUENCE</scope>
    <source>
        <strain evidence="6">Gz</strain>
        <tissue evidence="6">Muscle</tissue>
    </source>
</reference>
<gene>
    <name evidence="6" type="ORF">Q5P01_020052</name>
</gene>
<feature type="compositionally biased region" description="Basic and acidic residues" evidence="4">
    <location>
        <begin position="104"/>
        <end position="120"/>
    </location>
</feature>
<keyword evidence="2" id="KW-0547">Nucleotide-binding</keyword>
<evidence type="ECO:0000313" key="7">
    <source>
        <dbReference type="Proteomes" id="UP001187415"/>
    </source>
</evidence>
<feature type="region of interest" description="Disordered" evidence="4">
    <location>
        <begin position="92"/>
        <end position="122"/>
    </location>
</feature>
<protein>
    <recommendedName>
        <fullName evidence="5">AIG1-type G domain-containing protein</fullName>
    </recommendedName>
</protein>
<comment type="similarity">
    <text evidence="1">Belongs to the TRAFAC class TrmE-Era-EngA-EngB-Septin-like GTPase superfamily. AIG1/Toc34/Toc159-like paraseptin GTPase family. IAN subfamily.</text>
</comment>
<keyword evidence="7" id="KW-1185">Reference proteome</keyword>
<organism evidence="6 7">
    <name type="scientific">Channa striata</name>
    <name type="common">Snakehead murrel</name>
    <name type="synonym">Ophicephalus striatus</name>
    <dbReference type="NCBI Taxonomy" id="64152"/>
    <lineage>
        <taxon>Eukaryota</taxon>
        <taxon>Metazoa</taxon>
        <taxon>Chordata</taxon>
        <taxon>Craniata</taxon>
        <taxon>Vertebrata</taxon>
        <taxon>Euteleostomi</taxon>
        <taxon>Actinopterygii</taxon>
        <taxon>Neopterygii</taxon>
        <taxon>Teleostei</taxon>
        <taxon>Neoteleostei</taxon>
        <taxon>Acanthomorphata</taxon>
        <taxon>Anabantaria</taxon>
        <taxon>Anabantiformes</taxon>
        <taxon>Channoidei</taxon>
        <taxon>Channidae</taxon>
        <taxon>Channa</taxon>
    </lineage>
</organism>
<dbReference type="Proteomes" id="UP001187415">
    <property type="component" value="Unassembled WGS sequence"/>
</dbReference>
<dbReference type="GO" id="GO:0005525">
    <property type="term" value="F:GTP binding"/>
    <property type="evidence" value="ECO:0007669"/>
    <property type="project" value="UniProtKB-KW"/>
</dbReference>